<evidence type="ECO:0000313" key="4">
    <source>
        <dbReference type="Proteomes" id="UP000295344"/>
    </source>
</evidence>
<feature type="transmembrane region" description="Helical" evidence="1">
    <location>
        <begin position="84"/>
        <end position="104"/>
    </location>
</feature>
<feature type="transmembrane region" description="Helical" evidence="1">
    <location>
        <begin position="116"/>
        <end position="149"/>
    </location>
</feature>
<dbReference type="OrthoDB" id="2087435at2"/>
<keyword evidence="4" id="KW-1185">Reference proteome</keyword>
<feature type="transmembrane region" description="Helical" evidence="1">
    <location>
        <begin position="12"/>
        <end position="39"/>
    </location>
</feature>
<keyword evidence="1" id="KW-1133">Transmembrane helix</keyword>
<proteinExistence type="predicted"/>
<dbReference type="RefSeq" id="WP_133767240.1">
    <property type="nucleotide sequence ID" value="NZ_BAAARP010000001.1"/>
</dbReference>
<feature type="domain" description="Prepilin type IV endopeptidase peptidase" evidence="2">
    <location>
        <begin position="46"/>
        <end position="143"/>
    </location>
</feature>
<evidence type="ECO:0000313" key="3">
    <source>
        <dbReference type="EMBL" id="TDS76025.1"/>
    </source>
</evidence>
<feature type="transmembrane region" description="Helical" evidence="1">
    <location>
        <begin position="59"/>
        <end position="77"/>
    </location>
</feature>
<dbReference type="Pfam" id="PF01478">
    <property type="entry name" value="Peptidase_A24"/>
    <property type="match status" value="1"/>
</dbReference>
<evidence type="ECO:0000259" key="2">
    <source>
        <dbReference type="Pfam" id="PF01478"/>
    </source>
</evidence>
<keyword evidence="1" id="KW-0472">Membrane</keyword>
<sequence length="175" mass="17511">MLAVVRRVPPAAALPVVGLLAVTVLALGPRPALIGFAWLALVTPRLVETDLAEHRLPDAVVLPGYPVVLGAVLLHAWSTGVAPLDAVLAGAACGLVFLLLHVAGGMGFGDVKLAPLLGALAAVAVPGGALLWLVAAFLLGGVGAVVVLVRRGLGARLPLGPPMLLAAWLVLAVAV</sequence>
<accession>A0A4R7FGX9</accession>
<keyword evidence="1" id="KW-0812">Transmembrane</keyword>
<dbReference type="GO" id="GO:0004190">
    <property type="term" value="F:aspartic-type endopeptidase activity"/>
    <property type="evidence" value="ECO:0007669"/>
    <property type="project" value="InterPro"/>
</dbReference>
<comment type="caution">
    <text evidence="3">The sequence shown here is derived from an EMBL/GenBank/DDBJ whole genome shotgun (WGS) entry which is preliminary data.</text>
</comment>
<dbReference type="InterPro" id="IPR000045">
    <property type="entry name" value="Prepilin_IV_endopep_pep"/>
</dbReference>
<name>A0A4R7FGX9_9MICO</name>
<dbReference type="EMBL" id="SOAM01000003">
    <property type="protein sequence ID" value="TDS76025.1"/>
    <property type="molecule type" value="Genomic_DNA"/>
</dbReference>
<dbReference type="Proteomes" id="UP000295344">
    <property type="component" value="Unassembled WGS sequence"/>
</dbReference>
<dbReference type="AlphaFoldDB" id="A0A4R7FGX9"/>
<organism evidence="3 4">
    <name type="scientific">Amnibacterium kyonggiense</name>
    <dbReference type="NCBI Taxonomy" id="595671"/>
    <lineage>
        <taxon>Bacteria</taxon>
        <taxon>Bacillati</taxon>
        <taxon>Actinomycetota</taxon>
        <taxon>Actinomycetes</taxon>
        <taxon>Micrococcales</taxon>
        <taxon>Microbacteriaceae</taxon>
        <taxon>Amnibacterium</taxon>
    </lineage>
</organism>
<dbReference type="Gene3D" id="1.20.120.1220">
    <property type="match status" value="1"/>
</dbReference>
<protein>
    <submittedName>
        <fullName evidence="3">Type IV leader peptidase family protein</fullName>
    </submittedName>
</protein>
<gene>
    <name evidence="3" type="ORF">CLV52_3140</name>
</gene>
<evidence type="ECO:0000256" key="1">
    <source>
        <dbReference type="SAM" id="Phobius"/>
    </source>
</evidence>
<reference evidence="3 4" key="1">
    <citation type="submission" date="2019-03" db="EMBL/GenBank/DDBJ databases">
        <title>Genomic Encyclopedia of Archaeal and Bacterial Type Strains, Phase II (KMG-II): from individual species to whole genera.</title>
        <authorList>
            <person name="Goeker M."/>
        </authorList>
    </citation>
    <scope>NUCLEOTIDE SEQUENCE [LARGE SCALE GENOMIC DNA]</scope>
    <source>
        <strain evidence="3 4">DSM 24782</strain>
    </source>
</reference>
<feature type="transmembrane region" description="Helical" evidence="1">
    <location>
        <begin position="156"/>
        <end position="174"/>
    </location>
</feature>
<dbReference type="GO" id="GO:0016020">
    <property type="term" value="C:membrane"/>
    <property type="evidence" value="ECO:0007669"/>
    <property type="project" value="InterPro"/>
</dbReference>